<comment type="cofactor">
    <cofactor evidence="1">
        <name>Mg(2+)</name>
        <dbReference type="ChEBI" id="CHEBI:18420"/>
    </cofactor>
</comment>
<dbReference type="GO" id="GO:0000049">
    <property type="term" value="F:tRNA binding"/>
    <property type="evidence" value="ECO:0007669"/>
    <property type="project" value="TreeGrafter"/>
</dbReference>
<name>A0A6C1KY58_XANAU</name>
<evidence type="ECO:0000256" key="4">
    <source>
        <dbReference type="ARBA" id="ARBA00022695"/>
    </source>
</evidence>
<evidence type="ECO:0000313" key="11">
    <source>
        <dbReference type="EMBL" id="TLX44823.1"/>
    </source>
</evidence>
<evidence type="ECO:0000256" key="3">
    <source>
        <dbReference type="ARBA" id="ARBA00022694"/>
    </source>
</evidence>
<gene>
    <name evidence="11" type="ORF">FBQ73_01880</name>
</gene>
<keyword evidence="6" id="KW-0547">Nucleotide-binding</keyword>
<dbReference type="InterPro" id="IPR043519">
    <property type="entry name" value="NT_sf"/>
</dbReference>
<keyword evidence="7" id="KW-0460">Magnesium</keyword>
<dbReference type="SUPFAM" id="SSF81301">
    <property type="entry name" value="Nucleotidyltransferase"/>
    <property type="match status" value="1"/>
</dbReference>
<dbReference type="AlphaFoldDB" id="A0A6C1KY58"/>
<dbReference type="RefSeq" id="WP_138397824.1">
    <property type="nucleotide sequence ID" value="NZ_JBAFVI010000009.1"/>
</dbReference>
<sequence>MSLSIVGAPFWRTPGLMAVLAALNADGEEARVVGGAVRNTLLGLPVSDVDIATTAVPEVVAERARKAGLKPVPTGVEHGTVTVVADHHAFEVTTLREDMETDGRRAVVRFGRSWLHDAERRDFTLNALYATADGAVVDLVGGLSDLTARRIRFIGDPQARIREDYLRILRLFRFHAAYGAGPVDREAFIASVRRRAGLLTLSRERVRAEMLKLLVAPGAAATLGVMSDAGLVQPLIAGIADVGAFTRLVALEREWQAKPDAIRRLAALAVRVSDDAARLRERLRLSNAEARRLAALSASVPDLPDAKAVRAFLYRNGVDAALDLALLAAAHGRCGMEAVAAMAAAWTPPRLPFAAADLMALGLTPGRALGAALARAEARWIAADFPTDPDAVATLLAEAARTSSGA</sequence>
<dbReference type="Gene3D" id="3.30.460.10">
    <property type="entry name" value="Beta Polymerase, domain 2"/>
    <property type="match status" value="1"/>
</dbReference>
<feature type="domain" description="tRNA nucleotidyltransferase/poly(A) polymerase RNA and SrmB- binding" evidence="10">
    <location>
        <begin position="199"/>
        <end position="239"/>
    </location>
</feature>
<evidence type="ECO:0000256" key="7">
    <source>
        <dbReference type="ARBA" id="ARBA00022842"/>
    </source>
</evidence>
<evidence type="ECO:0000259" key="9">
    <source>
        <dbReference type="Pfam" id="PF01743"/>
    </source>
</evidence>
<dbReference type="InterPro" id="IPR032828">
    <property type="entry name" value="PolyA_RNA-bd"/>
</dbReference>
<keyword evidence="3" id="KW-0819">tRNA processing</keyword>
<evidence type="ECO:0000256" key="1">
    <source>
        <dbReference type="ARBA" id="ARBA00001946"/>
    </source>
</evidence>
<dbReference type="Pfam" id="PF12627">
    <property type="entry name" value="PolyA_pol_RNAbd"/>
    <property type="match status" value="1"/>
</dbReference>
<keyword evidence="5" id="KW-0479">Metal-binding</keyword>
<dbReference type="GO" id="GO:0046872">
    <property type="term" value="F:metal ion binding"/>
    <property type="evidence" value="ECO:0007669"/>
    <property type="project" value="UniProtKB-KW"/>
</dbReference>
<protein>
    <submittedName>
        <fullName evidence="11">CCA tRNA nucleotidyltransferase</fullName>
    </submittedName>
</protein>
<evidence type="ECO:0000256" key="6">
    <source>
        <dbReference type="ARBA" id="ARBA00022741"/>
    </source>
</evidence>
<dbReference type="GO" id="GO:0000166">
    <property type="term" value="F:nucleotide binding"/>
    <property type="evidence" value="ECO:0007669"/>
    <property type="project" value="UniProtKB-KW"/>
</dbReference>
<dbReference type="PANTHER" id="PTHR46173">
    <property type="entry name" value="CCA TRNA NUCLEOTIDYLTRANSFERASE 1, MITOCHONDRIAL"/>
    <property type="match status" value="1"/>
</dbReference>
<proteinExistence type="inferred from homology"/>
<dbReference type="GeneID" id="95772208"/>
<dbReference type="SUPFAM" id="SSF81891">
    <property type="entry name" value="Poly A polymerase C-terminal region-like"/>
    <property type="match status" value="1"/>
</dbReference>
<evidence type="ECO:0000313" key="12">
    <source>
        <dbReference type="Proteomes" id="UP000305131"/>
    </source>
</evidence>
<evidence type="ECO:0000256" key="2">
    <source>
        <dbReference type="ARBA" id="ARBA00022679"/>
    </source>
</evidence>
<dbReference type="PANTHER" id="PTHR46173:SF1">
    <property type="entry name" value="CCA TRNA NUCLEOTIDYLTRANSFERASE 1, MITOCHONDRIAL"/>
    <property type="match status" value="1"/>
</dbReference>
<dbReference type="CDD" id="cd05398">
    <property type="entry name" value="NT_ClassII-CCAase"/>
    <property type="match status" value="1"/>
</dbReference>
<comment type="caution">
    <text evidence="11">The sequence shown here is derived from an EMBL/GenBank/DDBJ whole genome shotgun (WGS) entry which is preliminary data.</text>
</comment>
<evidence type="ECO:0000256" key="8">
    <source>
        <dbReference type="RuleBase" id="RU003953"/>
    </source>
</evidence>
<keyword evidence="2 8" id="KW-0808">Transferase</keyword>
<comment type="similarity">
    <text evidence="8">Belongs to the tRNA nucleotidyltransferase/poly(A) polymerase family.</text>
</comment>
<dbReference type="Proteomes" id="UP000305131">
    <property type="component" value="Unassembled WGS sequence"/>
</dbReference>
<dbReference type="InterPro" id="IPR050264">
    <property type="entry name" value="Bact_CCA-adding_enz_type3_sf"/>
</dbReference>
<accession>A0A6C1KY58</accession>
<evidence type="ECO:0000259" key="10">
    <source>
        <dbReference type="Pfam" id="PF12627"/>
    </source>
</evidence>
<feature type="domain" description="Poly A polymerase head" evidence="9">
    <location>
        <begin position="30"/>
        <end position="152"/>
    </location>
</feature>
<keyword evidence="8" id="KW-0694">RNA-binding</keyword>
<dbReference type="InterPro" id="IPR002646">
    <property type="entry name" value="PolA_pol_head_dom"/>
</dbReference>
<organism evidence="11 12">
    <name type="scientific">Xanthobacter autotrophicus</name>
    <dbReference type="NCBI Taxonomy" id="280"/>
    <lineage>
        <taxon>Bacteria</taxon>
        <taxon>Pseudomonadati</taxon>
        <taxon>Pseudomonadota</taxon>
        <taxon>Alphaproteobacteria</taxon>
        <taxon>Hyphomicrobiales</taxon>
        <taxon>Xanthobacteraceae</taxon>
        <taxon>Xanthobacter</taxon>
    </lineage>
</organism>
<dbReference type="OrthoDB" id="9805698at2"/>
<reference evidence="11 12" key="1">
    <citation type="submission" date="2019-05" db="EMBL/GenBank/DDBJ databases">
        <authorList>
            <person name="Zhou X."/>
        </authorList>
    </citation>
    <scope>NUCLEOTIDE SEQUENCE [LARGE SCALE GENOMIC DNA]</scope>
    <source>
        <strain evidence="11 12">DSM 432</strain>
    </source>
</reference>
<dbReference type="Gene3D" id="1.10.3090.10">
    <property type="entry name" value="cca-adding enzyme, domain 2"/>
    <property type="match status" value="1"/>
</dbReference>
<dbReference type="GO" id="GO:0016779">
    <property type="term" value="F:nucleotidyltransferase activity"/>
    <property type="evidence" value="ECO:0007669"/>
    <property type="project" value="UniProtKB-KW"/>
</dbReference>
<dbReference type="EMBL" id="VAUP01000004">
    <property type="protein sequence ID" value="TLX44823.1"/>
    <property type="molecule type" value="Genomic_DNA"/>
</dbReference>
<keyword evidence="4" id="KW-0548">Nucleotidyltransferase</keyword>
<dbReference type="GO" id="GO:0008033">
    <property type="term" value="P:tRNA processing"/>
    <property type="evidence" value="ECO:0007669"/>
    <property type="project" value="UniProtKB-KW"/>
</dbReference>
<evidence type="ECO:0000256" key="5">
    <source>
        <dbReference type="ARBA" id="ARBA00022723"/>
    </source>
</evidence>
<dbReference type="Pfam" id="PF01743">
    <property type="entry name" value="PolyA_pol"/>
    <property type="match status" value="1"/>
</dbReference>